<accession>A0A0C2MVM6</accession>
<protein>
    <submittedName>
        <fullName evidence="1">Uncharacterized protein</fullName>
    </submittedName>
</protein>
<reference evidence="1 2" key="1">
    <citation type="journal article" date="2014" name="Genome Biol. Evol.">
        <title>The genome of the myxosporean Thelohanellus kitauei shows adaptations to nutrient acquisition within its fish host.</title>
        <authorList>
            <person name="Yang Y."/>
            <person name="Xiong J."/>
            <person name="Zhou Z."/>
            <person name="Huo F."/>
            <person name="Miao W."/>
            <person name="Ran C."/>
            <person name="Liu Y."/>
            <person name="Zhang J."/>
            <person name="Feng J."/>
            <person name="Wang M."/>
            <person name="Wang M."/>
            <person name="Wang L."/>
            <person name="Yao B."/>
        </authorList>
    </citation>
    <scope>NUCLEOTIDE SEQUENCE [LARGE SCALE GENOMIC DNA]</scope>
    <source>
        <strain evidence="1">Wuqing</strain>
    </source>
</reference>
<keyword evidence="2" id="KW-1185">Reference proteome</keyword>
<evidence type="ECO:0000313" key="1">
    <source>
        <dbReference type="EMBL" id="KII65677.1"/>
    </source>
</evidence>
<proteinExistence type="predicted"/>
<name>A0A0C2MVM6_THEKT</name>
<dbReference type="EMBL" id="JWZT01003741">
    <property type="protein sequence ID" value="KII65677.1"/>
    <property type="molecule type" value="Genomic_DNA"/>
</dbReference>
<dbReference type="AlphaFoldDB" id="A0A0C2MVM6"/>
<organism evidence="1 2">
    <name type="scientific">Thelohanellus kitauei</name>
    <name type="common">Myxosporean</name>
    <dbReference type="NCBI Taxonomy" id="669202"/>
    <lineage>
        <taxon>Eukaryota</taxon>
        <taxon>Metazoa</taxon>
        <taxon>Cnidaria</taxon>
        <taxon>Myxozoa</taxon>
        <taxon>Myxosporea</taxon>
        <taxon>Bivalvulida</taxon>
        <taxon>Platysporina</taxon>
        <taxon>Myxobolidae</taxon>
        <taxon>Thelohanellus</taxon>
    </lineage>
</organism>
<sequence length="248" mass="28966">MYKQINSRPFKRDMFLGYTQNFFRRIGQNNSVNIWGFGIIDNERLNKPQQFWKVGNDLYVEGLCEELIPETGSKLFYLTIDELANIPRDVCDVGLLPTQHGSQFATDGSRNHIYPPTHYKKLMPWCRLEAMDEGKELIFALLDVLHKAKLIKEEIKTDAQDAELIEICDALPAEKTDVRGWRDQAEIDEEMLCSEKPVESEDDNITVEEERKFMQQRSGKPGVMQAWDRLDNEMHVIRQKKMRQQTIP</sequence>
<gene>
    <name evidence="1" type="ORF">RF11_16086</name>
</gene>
<comment type="caution">
    <text evidence="1">The sequence shown here is derived from an EMBL/GenBank/DDBJ whole genome shotgun (WGS) entry which is preliminary data.</text>
</comment>
<dbReference type="Proteomes" id="UP000031668">
    <property type="component" value="Unassembled WGS sequence"/>
</dbReference>
<evidence type="ECO:0000313" key="2">
    <source>
        <dbReference type="Proteomes" id="UP000031668"/>
    </source>
</evidence>